<evidence type="ECO:0000313" key="2">
    <source>
        <dbReference type="Proteomes" id="UP000184310"/>
    </source>
</evidence>
<dbReference type="EMBL" id="FQZB01000012">
    <property type="protein sequence ID" value="SHJ93253.1"/>
    <property type="molecule type" value="Genomic_DNA"/>
</dbReference>
<protein>
    <submittedName>
        <fullName evidence="1">Uncharacterized protein</fullName>
    </submittedName>
</protein>
<accession>A0A1M6NC99</accession>
<proteinExistence type="predicted"/>
<dbReference type="Proteomes" id="UP000184310">
    <property type="component" value="Unassembled WGS sequence"/>
</dbReference>
<sequence>MPTFIEVYNKLFEKGSGKAISSRGTEYRIEARDGKILAFPKRGRVVIHEDCWGKDITCQGTRAGGIYNGKYSIYDWYKDNIR</sequence>
<gene>
    <name evidence="1" type="ORF">SAMN02745163_02860</name>
</gene>
<name>A0A1M6NC99_9CLOT</name>
<dbReference type="AlphaFoldDB" id="A0A1M6NC99"/>
<evidence type="ECO:0000313" key="1">
    <source>
        <dbReference type="EMBL" id="SHJ93253.1"/>
    </source>
</evidence>
<organism evidence="1 2">
    <name type="scientific">Clostridium cavendishii DSM 21758</name>
    <dbReference type="NCBI Taxonomy" id="1121302"/>
    <lineage>
        <taxon>Bacteria</taxon>
        <taxon>Bacillati</taxon>
        <taxon>Bacillota</taxon>
        <taxon>Clostridia</taxon>
        <taxon>Eubacteriales</taxon>
        <taxon>Clostridiaceae</taxon>
        <taxon>Clostridium</taxon>
    </lineage>
</organism>
<keyword evidence="2" id="KW-1185">Reference proteome</keyword>
<dbReference type="STRING" id="1121302.SAMN02745163_02860"/>
<reference evidence="1 2" key="1">
    <citation type="submission" date="2016-11" db="EMBL/GenBank/DDBJ databases">
        <authorList>
            <person name="Jaros S."/>
            <person name="Januszkiewicz K."/>
            <person name="Wedrychowicz H."/>
        </authorList>
    </citation>
    <scope>NUCLEOTIDE SEQUENCE [LARGE SCALE GENOMIC DNA]</scope>
    <source>
        <strain evidence="1 2">DSM 21758</strain>
    </source>
</reference>
<dbReference type="RefSeq" id="WP_072989056.1">
    <property type="nucleotide sequence ID" value="NZ_FQZB01000012.1"/>
</dbReference>